<keyword evidence="6 10" id="KW-0156">Chromatin regulator</keyword>
<dbReference type="FunFam" id="3.30.40.10:FF:000306">
    <property type="entry name" value="PHD finger alfin-like protein"/>
    <property type="match status" value="1"/>
</dbReference>
<dbReference type="GO" id="GO:0000976">
    <property type="term" value="F:transcription cis-regulatory region binding"/>
    <property type="evidence" value="ECO:0007669"/>
    <property type="project" value="TreeGrafter"/>
</dbReference>
<gene>
    <name evidence="13" type="ORF">D0Y65_008858</name>
</gene>
<accession>A0A445KWQ3</accession>
<dbReference type="GO" id="GO:0003712">
    <property type="term" value="F:transcription coregulator activity"/>
    <property type="evidence" value="ECO:0007669"/>
    <property type="project" value="TreeGrafter"/>
</dbReference>
<keyword evidence="4 10" id="KW-0863">Zinc-finger</keyword>
<evidence type="ECO:0000259" key="12">
    <source>
        <dbReference type="SMART" id="SM00249"/>
    </source>
</evidence>
<organism evidence="13 14">
    <name type="scientific">Glycine soja</name>
    <name type="common">Wild soybean</name>
    <dbReference type="NCBI Taxonomy" id="3848"/>
    <lineage>
        <taxon>Eukaryota</taxon>
        <taxon>Viridiplantae</taxon>
        <taxon>Streptophyta</taxon>
        <taxon>Embryophyta</taxon>
        <taxon>Tracheophyta</taxon>
        <taxon>Spermatophyta</taxon>
        <taxon>Magnoliopsida</taxon>
        <taxon>eudicotyledons</taxon>
        <taxon>Gunneridae</taxon>
        <taxon>Pentapetalae</taxon>
        <taxon>rosids</taxon>
        <taxon>fabids</taxon>
        <taxon>Fabales</taxon>
        <taxon>Fabaceae</taxon>
        <taxon>Papilionoideae</taxon>
        <taxon>50 kb inversion clade</taxon>
        <taxon>NPAAA clade</taxon>
        <taxon>indigoferoid/millettioid clade</taxon>
        <taxon>Phaseoleae</taxon>
        <taxon>Glycine</taxon>
        <taxon>Glycine subgen. Soja</taxon>
    </lineage>
</organism>
<dbReference type="SMART" id="SM00249">
    <property type="entry name" value="PHD"/>
    <property type="match status" value="1"/>
</dbReference>
<evidence type="ECO:0000256" key="4">
    <source>
        <dbReference type="ARBA" id="ARBA00022771"/>
    </source>
</evidence>
<evidence type="ECO:0000256" key="7">
    <source>
        <dbReference type="ARBA" id="ARBA00023015"/>
    </source>
</evidence>
<evidence type="ECO:0000313" key="14">
    <source>
        <dbReference type="Proteomes" id="UP000289340"/>
    </source>
</evidence>
<comment type="function">
    <text evidence="10">Histone-binding component that specifically recognizes H3 tails trimethylated on 'Lys-4' (H3K4me3), which mark transcription start sites of virtually all active genes.</text>
</comment>
<dbReference type="InterPro" id="IPR045104">
    <property type="entry name" value="Alfin"/>
</dbReference>
<evidence type="ECO:0000313" key="13">
    <source>
        <dbReference type="EMBL" id="RZC15166.1"/>
    </source>
</evidence>
<evidence type="ECO:0000256" key="9">
    <source>
        <dbReference type="ARBA" id="ARBA00023242"/>
    </source>
</evidence>
<evidence type="ECO:0000256" key="10">
    <source>
        <dbReference type="RuleBase" id="RU369089"/>
    </source>
</evidence>
<evidence type="ECO:0000256" key="2">
    <source>
        <dbReference type="ARBA" id="ARBA00010445"/>
    </source>
</evidence>
<dbReference type="GO" id="GO:0006355">
    <property type="term" value="P:regulation of DNA-templated transcription"/>
    <property type="evidence" value="ECO:0007669"/>
    <property type="project" value="UniProtKB-UniRule"/>
</dbReference>
<keyword evidence="7 10" id="KW-0805">Transcription regulation</keyword>
<dbReference type="InterPro" id="IPR021998">
    <property type="entry name" value="Alfin_N"/>
</dbReference>
<comment type="caution">
    <text evidence="13">The sequence shown here is derived from an EMBL/GenBank/DDBJ whole genome shotgun (WGS) entry which is preliminary data.</text>
</comment>
<protein>
    <recommendedName>
        <fullName evidence="10">PHD finger protein ALFIN-LIKE</fullName>
    </recommendedName>
</protein>
<dbReference type="Proteomes" id="UP000289340">
    <property type="component" value="Chromosome 4"/>
</dbReference>
<dbReference type="Pfam" id="PF12165">
    <property type="entry name" value="Alfin"/>
    <property type="match status" value="1"/>
</dbReference>
<comment type="domain">
    <text evidence="10">The PHD-type zinc finger mediates the binding to H3K4me3.</text>
</comment>
<dbReference type="EMBL" id="QZWG01000004">
    <property type="protein sequence ID" value="RZC15166.1"/>
    <property type="molecule type" value="Genomic_DNA"/>
</dbReference>
<dbReference type="AlphaFoldDB" id="A0A445KWQ3"/>
<dbReference type="GO" id="GO:0006325">
    <property type="term" value="P:chromatin organization"/>
    <property type="evidence" value="ECO:0007669"/>
    <property type="project" value="UniProtKB-UniRule"/>
</dbReference>
<proteinExistence type="inferred from homology"/>
<dbReference type="PANTHER" id="PTHR12321">
    <property type="entry name" value="CPG BINDING PROTEIN"/>
    <property type="match status" value="1"/>
</dbReference>
<feature type="compositionally biased region" description="Basic residues" evidence="11">
    <location>
        <begin position="122"/>
        <end position="132"/>
    </location>
</feature>
<dbReference type="GO" id="GO:0042393">
    <property type="term" value="F:histone binding"/>
    <property type="evidence" value="ECO:0007669"/>
    <property type="project" value="UniProtKB-UniRule"/>
</dbReference>
<evidence type="ECO:0000256" key="11">
    <source>
        <dbReference type="SAM" id="MobiDB-lite"/>
    </source>
</evidence>
<keyword evidence="5 10" id="KW-0862">Zinc</keyword>
<dbReference type="PANTHER" id="PTHR12321:SF98">
    <property type="entry name" value="PHD FINGER PROTEIN ALFIN-LIKE 5"/>
    <property type="match status" value="1"/>
</dbReference>
<evidence type="ECO:0000256" key="6">
    <source>
        <dbReference type="ARBA" id="ARBA00022853"/>
    </source>
</evidence>
<comment type="subcellular location">
    <subcellularLocation>
        <location evidence="1 10">Nucleus</location>
    </subcellularLocation>
</comment>
<keyword evidence="3 10" id="KW-0479">Metal-binding</keyword>
<reference evidence="13 14" key="1">
    <citation type="submission" date="2018-09" db="EMBL/GenBank/DDBJ databases">
        <title>A high-quality reference genome of wild soybean provides a powerful tool to mine soybean genomes.</title>
        <authorList>
            <person name="Xie M."/>
            <person name="Chung C.Y.L."/>
            <person name="Li M.-W."/>
            <person name="Wong F.-L."/>
            <person name="Chan T.-F."/>
            <person name="Lam H.-M."/>
        </authorList>
    </citation>
    <scope>NUCLEOTIDE SEQUENCE [LARGE SCALE GENOMIC DNA]</scope>
    <source>
        <strain evidence="14">cv. W05</strain>
        <tissue evidence="13">Hypocotyl of etiolated seedlings</tissue>
    </source>
</reference>
<name>A0A445KWQ3_GLYSO</name>
<dbReference type="InterPro" id="IPR001965">
    <property type="entry name" value="Znf_PHD"/>
</dbReference>
<dbReference type="SUPFAM" id="SSF57903">
    <property type="entry name" value="FYVE/PHD zinc finger"/>
    <property type="match status" value="1"/>
</dbReference>
<keyword evidence="14" id="KW-1185">Reference proteome</keyword>
<dbReference type="GO" id="GO:0008270">
    <property type="term" value="F:zinc ion binding"/>
    <property type="evidence" value="ECO:0007669"/>
    <property type="project" value="UniProtKB-KW"/>
</dbReference>
<dbReference type="Gene3D" id="3.30.40.10">
    <property type="entry name" value="Zinc/RING finger domain, C3HC4 (zinc finger)"/>
    <property type="match status" value="1"/>
</dbReference>
<keyword evidence="9 10" id="KW-0539">Nucleus</keyword>
<comment type="similarity">
    <text evidence="2 10">Belongs to the Alfin family.</text>
</comment>
<evidence type="ECO:0000256" key="5">
    <source>
        <dbReference type="ARBA" id="ARBA00022833"/>
    </source>
</evidence>
<dbReference type="InterPro" id="IPR011011">
    <property type="entry name" value="Znf_FYVE_PHD"/>
</dbReference>
<evidence type="ECO:0000256" key="8">
    <source>
        <dbReference type="ARBA" id="ARBA00023163"/>
    </source>
</evidence>
<dbReference type="GO" id="GO:0005634">
    <property type="term" value="C:nucleus"/>
    <property type="evidence" value="ECO:0007669"/>
    <property type="project" value="UniProtKB-SubCell"/>
</dbReference>
<feature type="domain" description="Zinc finger PHD-type" evidence="12">
    <location>
        <begin position="164"/>
        <end position="214"/>
    </location>
</feature>
<feature type="region of interest" description="Disordered" evidence="11">
    <location>
        <begin position="109"/>
        <end position="157"/>
    </location>
</feature>
<feature type="compositionally biased region" description="Acidic residues" evidence="11">
    <location>
        <begin position="146"/>
        <end position="157"/>
    </location>
</feature>
<dbReference type="Pfam" id="PF00628">
    <property type="entry name" value="PHD"/>
    <property type="match status" value="1"/>
</dbReference>
<evidence type="ECO:0000256" key="1">
    <source>
        <dbReference type="ARBA" id="ARBA00004123"/>
    </source>
</evidence>
<evidence type="ECO:0000256" key="3">
    <source>
        <dbReference type="ARBA" id="ARBA00022723"/>
    </source>
</evidence>
<keyword evidence="8 10" id="KW-0804">Transcription</keyword>
<dbReference type="InterPro" id="IPR013083">
    <property type="entry name" value="Znf_RING/FYVE/PHD"/>
</dbReference>
<dbReference type="InterPro" id="IPR019787">
    <property type="entry name" value="Znf_PHD-finger"/>
</dbReference>
<comment type="subunit">
    <text evidence="10">Interacts with H3K4me3 and to a lesser extent with H3K4me2.</text>
</comment>
<sequence>MEMEAGGAQSQRYNYNYDYNPCSVITSVIQLCDTKMENLFLYGFPRELWEVNVPPDLLVPTLGINFDRDGKQNKDRLSLVAMHSDAWKQLFDMINDLPTINEVVTGMTKKQGKEKSSVPNHSKPKSNSKRGSKPQGKYSKAMQSKDEDEDDLEVDDEEEHGETLCGTCGLNYAGEASEFSICCDNCDKWFHGKCVKITPARVEGIKRYKCPSWSSKRARP</sequence>